<sequence>MENETIDQWELCLMARRTLPSGRRSAWDRRRDSSGRGLALGGKEDVGDGEDLVGAVVGELGVGVKRSRACSAKRLEVGSKRSRTRG</sequence>
<dbReference type="EMBL" id="CM007387">
    <property type="protein sequence ID" value="ONK64406.1"/>
    <property type="molecule type" value="Genomic_DNA"/>
</dbReference>
<keyword evidence="3" id="KW-1185">Reference proteome</keyword>
<dbReference type="Proteomes" id="UP000243459">
    <property type="component" value="Chromosome 7"/>
</dbReference>
<gene>
    <name evidence="2" type="ORF">A4U43_C07F25520</name>
</gene>
<protein>
    <submittedName>
        <fullName evidence="2">Uncharacterized protein</fullName>
    </submittedName>
</protein>
<feature type="compositionally biased region" description="Basic and acidic residues" evidence="1">
    <location>
        <begin position="25"/>
        <end position="34"/>
    </location>
</feature>
<feature type="region of interest" description="Disordered" evidence="1">
    <location>
        <begin position="22"/>
        <end position="42"/>
    </location>
</feature>
<name>A0A5P1EEV4_ASPOF</name>
<accession>A0A5P1EEV4</accession>
<organism evidence="2 3">
    <name type="scientific">Asparagus officinalis</name>
    <name type="common">Garden asparagus</name>
    <dbReference type="NCBI Taxonomy" id="4686"/>
    <lineage>
        <taxon>Eukaryota</taxon>
        <taxon>Viridiplantae</taxon>
        <taxon>Streptophyta</taxon>
        <taxon>Embryophyta</taxon>
        <taxon>Tracheophyta</taxon>
        <taxon>Spermatophyta</taxon>
        <taxon>Magnoliopsida</taxon>
        <taxon>Liliopsida</taxon>
        <taxon>Asparagales</taxon>
        <taxon>Asparagaceae</taxon>
        <taxon>Asparagoideae</taxon>
        <taxon>Asparagus</taxon>
    </lineage>
</organism>
<evidence type="ECO:0000256" key="1">
    <source>
        <dbReference type="SAM" id="MobiDB-lite"/>
    </source>
</evidence>
<evidence type="ECO:0000313" key="2">
    <source>
        <dbReference type="EMBL" id="ONK64406.1"/>
    </source>
</evidence>
<evidence type="ECO:0000313" key="3">
    <source>
        <dbReference type="Proteomes" id="UP000243459"/>
    </source>
</evidence>
<dbReference type="Gramene" id="ONK64406">
    <property type="protein sequence ID" value="ONK64406"/>
    <property type="gene ID" value="A4U43_C07F25520"/>
</dbReference>
<dbReference type="AlphaFoldDB" id="A0A5P1EEV4"/>
<reference evidence="3" key="1">
    <citation type="journal article" date="2017" name="Nat. Commun.">
        <title>The asparagus genome sheds light on the origin and evolution of a young Y chromosome.</title>
        <authorList>
            <person name="Harkess A."/>
            <person name="Zhou J."/>
            <person name="Xu C."/>
            <person name="Bowers J.E."/>
            <person name="Van der Hulst R."/>
            <person name="Ayyampalayam S."/>
            <person name="Mercati F."/>
            <person name="Riccardi P."/>
            <person name="McKain M.R."/>
            <person name="Kakrana A."/>
            <person name="Tang H."/>
            <person name="Ray J."/>
            <person name="Groenendijk J."/>
            <person name="Arikit S."/>
            <person name="Mathioni S.M."/>
            <person name="Nakano M."/>
            <person name="Shan H."/>
            <person name="Telgmann-Rauber A."/>
            <person name="Kanno A."/>
            <person name="Yue Z."/>
            <person name="Chen H."/>
            <person name="Li W."/>
            <person name="Chen Y."/>
            <person name="Xu X."/>
            <person name="Zhang Y."/>
            <person name="Luo S."/>
            <person name="Chen H."/>
            <person name="Gao J."/>
            <person name="Mao Z."/>
            <person name="Pires J.C."/>
            <person name="Luo M."/>
            <person name="Kudrna D."/>
            <person name="Wing R.A."/>
            <person name="Meyers B.C."/>
            <person name="Yi K."/>
            <person name="Kong H."/>
            <person name="Lavrijsen P."/>
            <person name="Sunseri F."/>
            <person name="Falavigna A."/>
            <person name="Ye Y."/>
            <person name="Leebens-Mack J.H."/>
            <person name="Chen G."/>
        </authorList>
    </citation>
    <scope>NUCLEOTIDE SEQUENCE [LARGE SCALE GENOMIC DNA]</scope>
    <source>
        <strain evidence="3">cv. DH0086</strain>
    </source>
</reference>
<proteinExistence type="predicted"/>